<protein>
    <submittedName>
        <fullName evidence="3">Uncharacterized protein</fullName>
    </submittedName>
</protein>
<dbReference type="AlphaFoldDB" id="A0A0C2FIM5"/>
<dbReference type="EMBL" id="AWTV01000008">
    <property type="protein sequence ID" value="KIH90963.1"/>
    <property type="molecule type" value="Genomic_DNA"/>
</dbReference>
<evidence type="ECO:0000256" key="2">
    <source>
        <dbReference type="SAM" id="Phobius"/>
    </source>
</evidence>
<keyword evidence="2" id="KW-0812">Transmembrane</keyword>
<dbReference type="Proteomes" id="UP000031575">
    <property type="component" value="Unassembled WGS sequence"/>
</dbReference>
<dbReference type="OrthoDB" id="2561686at2759"/>
<dbReference type="GeneID" id="63674373"/>
<name>A0A0C2FIM5_9PEZI</name>
<keyword evidence="2" id="KW-1133">Transmembrane helix</keyword>
<proteinExistence type="predicted"/>
<evidence type="ECO:0000256" key="1">
    <source>
        <dbReference type="SAM" id="MobiDB-lite"/>
    </source>
</evidence>
<dbReference type="VEuPathDB" id="FungiDB:SPBR_01135"/>
<sequence length="107" mass="11355">MATFSNAVADLIRSVYEALAATFLAVTHFFESGLTFAADTVRHTVALVGGIGKFVAGNFVILAILAAVYLYFVSNPQQKNKIQSSGQKTTSSVQPNANRGATKSKRA</sequence>
<feature type="transmembrane region" description="Helical" evidence="2">
    <location>
        <begin position="47"/>
        <end position="72"/>
    </location>
</feature>
<evidence type="ECO:0000313" key="3">
    <source>
        <dbReference type="EMBL" id="KIH90963.1"/>
    </source>
</evidence>
<keyword evidence="2" id="KW-0472">Membrane</keyword>
<feature type="region of interest" description="Disordered" evidence="1">
    <location>
        <begin position="82"/>
        <end position="107"/>
    </location>
</feature>
<dbReference type="RefSeq" id="XP_040618973.1">
    <property type="nucleotide sequence ID" value="XM_040759452.1"/>
</dbReference>
<reference evidence="3 4" key="1">
    <citation type="journal article" date="2014" name="BMC Genomics">
        <title>Comparative genomics of the major fungal agents of human and animal Sporotrichosis: Sporothrix schenckii and Sporothrix brasiliensis.</title>
        <authorList>
            <person name="Teixeira M.M."/>
            <person name="de Almeida L.G."/>
            <person name="Kubitschek-Barreira P."/>
            <person name="Alves F.L."/>
            <person name="Kioshima E.S."/>
            <person name="Abadio A.K."/>
            <person name="Fernandes L."/>
            <person name="Derengowski L.S."/>
            <person name="Ferreira K.S."/>
            <person name="Souza R.C."/>
            <person name="Ruiz J.C."/>
            <person name="de Andrade N.C."/>
            <person name="Paes H.C."/>
            <person name="Nicola A.M."/>
            <person name="Albuquerque P."/>
            <person name="Gerber A.L."/>
            <person name="Martins V.P."/>
            <person name="Peconick L.D."/>
            <person name="Neto A.V."/>
            <person name="Chaucanez C.B."/>
            <person name="Silva P.A."/>
            <person name="Cunha O.L."/>
            <person name="de Oliveira F.F."/>
            <person name="dos Santos T.C."/>
            <person name="Barros A.L."/>
            <person name="Soares M.A."/>
            <person name="de Oliveira L.M."/>
            <person name="Marini M.M."/>
            <person name="Villalobos-Duno H."/>
            <person name="Cunha M.M."/>
            <person name="de Hoog S."/>
            <person name="da Silveira J.F."/>
            <person name="Henrissat B."/>
            <person name="Nino-Vega G.A."/>
            <person name="Cisalpino P.S."/>
            <person name="Mora-Montes H.M."/>
            <person name="Almeida S.R."/>
            <person name="Stajich J.E."/>
            <person name="Lopes-Bezerra L.M."/>
            <person name="Vasconcelos A.T."/>
            <person name="Felipe M.S."/>
        </authorList>
    </citation>
    <scope>NUCLEOTIDE SEQUENCE [LARGE SCALE GENOMIC DNA]</scope>
    <source>
        <strain evidence="3 4">5110</strain>
    </source>
</reference>
<gene>
    <name evidence="3" type="ORF">SPBR_01135</name>
</gene>
<feature type="compositionally biased region" description="Polar residues" evidence="1">
    <location>
        <begin position="82"/>
        <end position="101"/>
    </location>
</feature>
<accession>A0A0C2FIM5</accession>
<organism evidence="3 4">
    <name type="scientific">Sporothrix brasiliensis 5110</name>
    <dbReference type="NCBI Taxonomy" id="1398154"/>
    <lineage>
        <taxon>Eukaryota</taxon>
        <taxon>Fungi</taxon>
        <taxon>Dikarya</taxon>
        <taxon>Ascomycota</taxon>
        <taxon>Pezizomycotina</taxon>
        <taxon>Sordariomycetes</taxon>
        <taxon>Sordariomycetidae</taxon>
        <taxon>Ophiostomatales</taxon>
        <taxon>Ophiostomataceae</taxon>
        <taxon>Sporothrix</taxon>
    </lineage>
</organism>
<comment type="caution">
    <text evidence="3">The sequence shown here is derived from an EMBL/GenBank/DDBJ whole genome shotgun (WGS) entry which is preliminary data.</text>
</comment>
<keyword evidence="4" id="KW-1185">Reference proteome</keyword>
<dbReference type="HOGENOM" id="CLU_152075_1_0_1"/>
<evidence type="ECO:0000313" key="4">
    <source>
        <dbReference type="Proteomes" id="UP000031575"/>
    </source>
</evidence>